<sequence>MKTILLFIAILTLGCSPEYYVPNSQNIPIMESKGQTNLGIGYNESDYTQAFEIQAAHAITNHIALQFNTDWVNTKKSETSDEYDAKGNMLEIGAGYFSSISRHFVFETYGLVCFGSLKYESLSSSNAQNFSAKFNRIGIQPSISYNRKHFTGSISSRIVHLKYRDINGDPNSTDFDTNYLSTNNSYWLLEPAITLQAGTENVKFQLQYVYSQNLTDSSFPQEPDIISLGIKFKINPKKQMATMNK</sequence>
<dbReference type="EMBL" id="JBBYHU010000012">
    <property type="protein sequence ID" value="MEL1241016.1"/>
    <property type="molecule type" value="Genomic_DNA"/>
</dbReference>
<dbReference type="Proteomes" id="UP001398556">
    <property type="component" value="Unassembled WGS sequence"/>
</dbReference>
<comment type="caution">
    <text evidence="1">The sequence shown here is derived from an EMBL/GenBank/DDBJ whole genome shotgun (WGS) entry which is preliminary data.</text>
</comment>
<evidence type="ECO:0000313" key="1">
    <source>
        <dbReference type="EMBL" id="MEL1241016.1"/>
    </source>
</evidence>
<reference evidence="1 2" key="1">
    <citation type="submission" date="2024-04" db="EMBL/GenBank/DDBJ databases">
        <title>Flavobacterium sp. DGU99 16S ribosomal RNA gene Genome sequencing and assembly.</title>
        <authorList>
            <person name="Park S."/>
        </authorList>
    </citation>
    <scope>NUCLEOTIDE SEQUENCE [LARGE SCALE GENOMIC DNA]</scope>
    <source>
        <strain evidence="1 2">DGU99</strain>
    </source>
</reference>
<dbReference type="RefSeq" id="WP_341700240.1">
    <property type="nucleotide sequence ID" value="NZ_JBBYHU010000012.1"/>
</dbReference>
<protein>
    <recommendedName>
        <fullName evidence="3">DUF481 domain-containing protein</fullName>
    </recommendedName>
</protein>
<evidence type="ECO:0000313" key="2">
    <source>
        <dbReference type="Proteomes" id="UP001398556"/>
    </source>
</evidence>
<evidence type="ECO:0008006" key="3">
    <source>
        <dbReference type="Google" id="ProtNLM"/>
    </source>
</evidence>
<gene>
    <name evidence="1" type="ORF">AAEO59_08155</name>
</gene>
<keyword evidence="2" id="KW-1185">Reference proteome</keyword>
<proteinExistence type="predicted"/>
<accession>A0ABU9HM39</accession>
<name>A0ABU9HM39_9FLAO</name>
<organism evidence="1 2">
    <name type="scientific">Flavobacterium flavipallidum</name>
    <dbReference type="NCBI Taxonomy" id="3139140"/>
    <lineage>
        <taxon>Bacteria</taxon>
        <taxon>Pseudomonadati</taxon>
        <taxon>Bacteroidota</taxon>
        <taxon>Flavobacteriia</taxon>
        <taxon>Flavobacteriales</taxon>
        <taxon>Flavobacteriaceae</taxon>
        <taxon>Flavobacterium</taxon>
    </lineage>
</organism>
<dbReference type="PROSITE" id="PS51257">
    <property type="entry name" value="PROKAR_LIPOPROTEIN"/>
    <property type="match status" value="1"/>
</dbReference>